<dbReference type="InterPro" id="IPR033140">
    <property type="entry name" value="Lipase_GDXG_put_SER_AS"/>
</dbReference>
<evidence type="ECO:0000313" key="5">
    <source>
        <dbReference type="EMBL" id="GAB78418.1"/>
    </source>
</evidence>
<organism evidence="5 6">
    <name type="scientific">Austwickia chelonae NBRC 105200</name>
    <dbReference type="NCBI Taxonomy" id="1184607"/>
    <lineage>
        <taxon>Bacteria</taxon>
        <taxon>Bacillati</taxon>
        <taxon>Actinomycetota</taxon>
        <taxon>Actinomycetes</taxon>
        <taxon>Micrococcales</taxon>
        <taxon>Dermatophilaceae</taxon>
        <taxon>Austwickia</taxon>
    </lineage>
</organism>
<dbReference type="Pfam" id="PF07859">
    <property type="entry name" value="Abhydrolase_3"/>
    <property type="match status" value="1"/>
</dbReference>
<dbReference type="InterPro" id="IPR050300">
    <property type="entry name" value="GDXG_lipolytic_enzyme"/>
</dbReference>
<dbReference type="EMBL" id="BAGZ01000009">
    <property type="protein sequence ID" value="GAB78418.1"/>
    <property type="molecule type" value="Genomic_DNA"/>
</dbReference>
<feature type="active site" evidence="3">
    <location>
        <position position="154"/>
    </location>
</feature>
<evidence type="ECO:0000259" key="4">
    <source>
        <dbReference type="Pfam" id="PF07859"/>
    </source>
</evidence>
<dbReference type="InterPro" id="IPR002168">
    <property type="entry name" value="Lipase_GDXG_HIS_AS"/>
</dbReference>
<dbReference type="InterPro" id="IPR029058">
    <property type="entry name" value="AB_hydrolase_fold"/>
</dbReference>
<dbReference type="AlphaFoldDB" id="K6V868"/>
<keyword evidence="2" id="KW-0378">Hydrolase</keyword>
<dbReference type="PROSITE" id="PS01173">
    <property type="entry name" value="LIPASE_GDXG_HIS"/>
    <property type="match status" value="1"/>
</dbReference>
<reference evidence="5 6" key="1">
    <citation type="submission" date="2012-08" db="EMBL/GenBank/DDBJ databases">
        <title>Whole genome shotgun sequence of Austwickia chelonae NBRC 105200.</title>
        <authorList>
            <person name="Yoshida I."/>
            <person name="Hosoyama A."/>
            <person name="Tsuchikane K."/>
            <person name="Katsumata H."/>
            <person name="Ando Y."/>
            <person name="Ohji S."/>
            <person name="Hamada M."/>
            <person name="Tamura T."/>
            <person name="Yamazoe A."/>
            <person name="Yamazaki S."/>
            <person name="Fujita N."/>
        </authorList>
    </citation>
    <scope>NUCLEOTIDE SEQUENCE [LARGE SCALE GENOMIC DNA]</scope>
    <source>
        <strain evidence="5 6">NBRC 105200</strain>
    </source>
</reference>
<accession>K6V868</accession>
<dbReference type="eggNOG" id="COG0657">
    <property type="taxonomic scope" value="Bacteria"/>
</dbReference>
<dbReference type="SUPFAM" id="SSF53474">
    <property type="entry name" value="alpha/beta-Hydrolases"/>
    <property type="match status" value="1"/>
</dbReference>
<dbReference type="PANTHER" id="PTHR48081:SF8">
    <property type="entry name" value="ALPHA_BETA HYDROLASE FOLD-3 DOMAIN-CONTAINING PROTEIN-RELATED"/>
    <property type="match status" value="1"/>
</dbReference>
<dbReference type="GO" id="GO:0016787">
    <property type="term" value="F:hydrolase activity"/>
    <property type="evidence" value="ECO:0007669"/>
    <property type="project" value="UniProtKB-KW"/>
</dbReference>
<proteinExistence type="inferred from homology"/>
<evidence type="ECO:0000256" key="1">
    <source>
        <dbReference type="ARBA" id="ARBA00010515"/>
    </source>
</evidence>
<dbReference type="Proteomes" id="UP000008495">
    <property type="component" value="Unassembled WGS sequence"/>
</dbReference>
<evidence type="ECO:0000313" key="6">
    <source>
        <dbReference type="Proteomes" id="UP000008495"/>
    </source>
</evidence>
<dbReference type="PANTHER" id="PTHR48081">
    <property type="entry name" value="AB HYDROLASE SUPERFAMILY PROTEIN C4A8.06C"/>
    <property type="match status" value="1"/>
</dbReference>
<name>K6V868_9MICO</name>
<dbReference type="STRING" id="100225.SAMN05421595_2685"/>
<sequence>MRDAPDDALRMWAAAASESRPLAAHLGVARLRLANKKAAKAAGPGPEMASVEDHDLGRHLTARIYRPRLARLPVLVYLHGGGFVLGDLDTHDRLARRIAHHADVTVMAVDYRRAPEFRAPAAIDDAVRAMRWADAMLGLVGGDDRAGIGIAGDSAGGLLAAMTALRLRDDAHAGKGDPAGHLLLMTPLIDLTLTSPSIRQKGHGWGIEQEDLKWYVDQWVPERPRRDDPAVNPLYASLAGLPPSFVVTAEHDPLRDDGLWLAQRLRAAGVPCEHLHYDALVHGFLQLDQASPACARAGDEALRRYGSFLRQAFDLEEN</sequence>
<evidence type="ECO:0000256" key="2">
    <source>
        <dbReference type="ARBA" id="ARBA00022801"/>
    </source>
</evidence>
<gene>
    <name evidence="5" type="ORF">AUCHE_09_00240</name>
</gene>
<feature type="domain" description="Alpha/beta hydrolase fold-3" evidence="4">
    <location>
        <begin position="75"/>
        <end position="285"/>
    </location>
</feature>
<protein>
    <recommendedName>
        <fullName evidence="4">Alpha/beta hydrolase fold-3 domain-containing protein</fullName>
    </recommendedName>
</protein>
<comment type="caution">
    <text evidence="5">The sequence shown here is derived from an EMBL/GenBank/DDBJ whole genome shotgun (WGS) entry which is preliminary data.</text>
</comment>
<dbReference type="PROSITE" id="PS01174">
    <property type="entry name" value="LIPASE_GDXG_SER"/>
    <property type="match status" value="1"/>
</dbReference>
<comment type="similarity">
    <text evidence="1">Belongs to the 'GDXG' lipolytic enzyme family.</text>
</comment>
<keyword evidence="6" id="KW-1185">Reference proteome</keyword>
<dbReference type="Gene3D" id="3.40.50.1820">
    <property type="entry name" value="alpha/beta hydrolase"/>
    <property type="match status" value="1"/>
</dbReference>
<evidence type="ECO:0000256" key="3">
    <source>
        <dbReference type="PROSITE-ProRule" id="PRU10038"/>
    </source>
</evidence>
<dbReference type="InterPro" id="IPR013094">
    <property type="entry name" value="AB_hydrolase_3"/>
</dbReference>